<dbReference type="eggNOG" id="COG2804">
    <property type="taxonomic scope" value="Bacteria"/>
</dbReference>
<dbReference type="SUPFAM" id="SSF160246">
    <property type="entry name" value="EspE N-terminal domain-like"/>
    <property type="match status" value="1"/>
</dbReference>
<dbReference type="Pfam" id="PF00437">
    <property type="entry name" value="T2SSE"/>
    <property type="match status" value="1"/>
</dbReference>
<dbReference type="GO" id="GO:0005524">
    <property type="term" value="F:ATP binding"/>
    <property type="evidence" value="ECO:0007669"/>
    <property type="project" value="UniProtKB-KW"/>
</dbReference>
<dbReference type="HOGENOM" id="CLU_013446_10_6_4"/>
<evidence type="ECO:0000313" key="5">
    <source>
        <dbReference type="EMBL" id="ABM97185.1"/>
    </source>
</evidence>
<feature type="domain" description="AAA+ ATPase" evidence="4">
    <location>
        <begin position="311"/>
        <end position="455"/>
    </location>
</feature>
<dbReference type="GO" id="GO:0016887">
    <property type="term" value="F:ATP hydrolysis activity"/>
    <property type="evidence" value="ECO:0007669"/>
    <property type="project" value="TreeGrafter"/>
</dbReference>
<dbReference type="Pfam" id="PF05157">
    <property type="entry name" value="MshEN"/>
    <property type="match status" value="1"/>
</dbReference>
<sequence length="555" mass="60542">MSVLSIRDIEGSLDQRLVEAALREKNAVTDQQLAVALAKQRALAETGERAGLCEILVRDRFLSRPAALEFVQGLANAEIDAADEILTDEICDRYAVRPLQVVGGVLHLAAVKPLLPAQLDVIRATAKVRLNDIKVVPVARLDHQAHRRRVAATGVTLPEALARLKREEVSSEGLRAVIDALLTEASLQRASDIHIDCQPDPNSWISFRVDGKLRQYAPVPERVMAAIFTRLKTLGGMDASDKLRPQDGRITHIHKGRQIDLRMASQPIIGGETITLRLLDPDSLPSISQLFAGQPEMAEFFTGLARFNGKNGGLVLISGPTGSGKTATLYTLLQRFERDRFNVITVEDPVEYTVSFARQIQLNQILKQRAVDIESSLLRHDPDVIVFGEVRNYDMALAVLKLAESGHMVLATIHAGSAMQTYERFLSFFPQEAKGDAAYILGHYLRTIINQRLVPRLCKCAEPVAPGASEKVAVGCPACDHTGYIGRVVAHDSVLLPSDEARRAPIAKAIADAGSRLDGALSCDGARHISRSEVLSSLLKAGAIDEATLRRVMEG</sequence>
<geneLocation type="plasmid" evidence="5 6">
    <name>RPME01</name>
</geneLocation>
<dbReference type="InterPro" id="IPR037257">
    <property type="entry name" value="T2SS_E_N_sf"/>
</dbReference>
<comment type="similarity">
    <text evidence="1">Belongs to the GSP E family.</text>
</comment>
<dbReference type="Gene3D" id="3.40.50.300">
    <property type="entry name" value="P-loop containing nucleotide triphosphate hydrolases"/>
    <property type="match status" value="1"/>
</dbReference>
<evidence type="ECO:0000256" key="2">
    <source>
        <dbReference type="ARBA" id="ARBA00022741"/>
    </source>
</evidence>
<dbReference type="RefSeq" id="WP_011831773.1">
    <property type="nucleotide sequence ID" value="NC_008826.1"/>
</dbReference>
<dbReference type="InterPro" id="IPR007831">
    <property type="entry name" value="T2SS_GspE_N"/>
</dbReference>
<proteinExistence type="inferred from homology"/>
<keyword evidence="3" id="KW-0067">ATP-binding</keyword>
<dbReference type="SUPFAM" id="SSF52540">
    <property type="entry name" value="P-loop containing nucleoside triphosphate hydrolases"/>
    <property type="match status" value="1"/>
</dbReference>
<evidence type="ECO:0000256" key="3">
    <source>
        <dbReference type="ARBA" id="ARBA00022840"/>
    </source>
</evidence>
<accession>A2SNP6</accession>
<dbReference type="AlphaFoldDB" id="A2SNP6"/>
<evidence type="ECO:0000256" key="1">
    <source>
        <dbReference type="ARBA" id="ARBA00006611"/>
    </source>
</evidence>
<dbReference type="Proteomes" id="UP000000366">
    <property type="component" value="Plasmid RPME01"/>
</dbReference>
<dbReference type="InterPro" id="IPR027417">
    <property type="entry name" value="P-loop_NTPase"/>
</dbReference>
<dbReference type="InterPro" id="IPR003593">
    <property type="entry name" value="AAA+_ATPase"/>
</dbReference>
<evidence type="ECO:0000313" key="6">
    <source>
        <dbReference type="Proteomes" id="UP000000366"/>
    </source>
</evidence>
<dbReference type="PANTHER" id="PTHR30258">
    <property type="entry name" value="TYPE II SECRETION SYSTEM PROTEIN GSPE-RELATED"/>
    <property type="match status" value="1"/>
</dbReference>
<keyword evidence="6" id="KW-1185">Reference proteome</keyword>
<name>A2SNP6_METPP</name>
<dbReference type="GO" id="GO:0005886">
    <property type="term" value="C:plasma membrane"/>
    <property type="evidence" value="ECO:0007669"/>
    <property type="project" value="TreeGrafter"/>
</dbReference>
<reference evidence="5 6" key="1">
    <citation type="journal article" date="2007" name="J. Bacteriol.">
        <title>Whole-genome analysis of the methyl tert-butyl ether-degrading beta-proteobacterium Methylibium petroleiphilum PM1.</title>
        <authorList>
            <person name="Kane S.R."/>
            <person name="Chakicherla A.Y."/>
            <person name="Chain P.S.G."/>
            <person name="Schmidt R."/>
            <person name="Shin M.W."/>
            <person name="Legler T.C."/>
            <person name="Scow K.M."/>
            <person name="Larimer F.W."/>
            <person name="Lucas S.M."/>
            <person name="Richardson P.M."/>
            <person name="Hristova K.R."/>
        </authorList>
    </citation>
    <scope>NUCLEOTIDE SEQUENCE [LARGE SCALE GENOMIC DNA]</scope>
    <source>
        <strain evidence="6">ATCC BAA-1232 / LMG 22953 / PM1</strain>
        <plasmid evidence="5 6">RPME01</plasmid>
    </source>
</reference>
<dbReference type="InterPro" id="IPR001482">
    <property type="entry name" value="T2SS/T4SS_dom"/>
</dbReference>
<gene>
    <name evidence="5" type="ordered locus">Mpe_B0410</name>
</gene>
<dbReference type="EMBL" id="CP000556">
    <property type="protein sequence ID" value="ABM97185.1"/>
    <property type="molecule type" value="Genomic_DNA"/>
</dbReference>
<keyword evidence="5" id="KW-0614">Plasmid</keyword>
<keyword evidence="2" id="KW-0547">Nucleotide-binding</keyword>
<dbReference type="KEGG" id="mpt:Mpe_B0410"/>
<dbReference type="SMART" id="SM00382">
    <property type="entry name" value="AAA"/>
    <property type="match status" value="1"/>
</dbReference>
<protein>
    <submittedName>
        <fullName evidence="5">Type II secretory pathway ATPase PulE/Tfp pilus assembly pathway ATPase PilB</fullName>
    </submittedName>
</protein>
<dbReference type="PANTHER" id="PTHR30258:SF1">
    <property type="entry name" value="PROTEIN TRANSPORT PROTEIN HOFB HOMOLOG"/>
    <property type="match status" value="1"/>
</dbReference>
<organism evidence="5 6">
    <name type="scientific">Methylibium petroleiphilum (strain ATCC BAA-1232 / LMG 22953 / PM1)</name>
    <dbReference type="NCBI Taxonomy" id="420662"/>
    <lineage>
        <taxon>Bacteria</taxon>
        <taxon>Pseudomonadati</taxon>
        <taxon>Pseudomonadota</taxon>
        <taxon>Betaproteobacteria</taxon>
        <taxon>Burkholderiales</taxon>
        <taxon>Sphaerotilaceae</taxon>
        <taxon>Methylibium</taxon>
    </lineage>
</organism>
<dbReference type="Gene3D" id="3.30.450.90">
    <property type="match status" value="1"/>
</dbReference>
<evidence type="ECO:0000259" key="4">
    <source>
        <dbReference type="SMART" id="SM00382"/>
    </source>
</evidence>